<keyword evidence="2" id="KW-1185">Reference proteome</keyword>
<protein>
    <submittedName>
        <fullName evidence="1">Uncharacterized protein</fullName>
    </submittedName>
</protein>
<gene>
    <name evidence="1" type="ORF">AB0H72_29575</name>
</gene>
<comment type="caution">
    <text evidence="1">The sequence shown here is derived from an EMBL/GenBank/DDBJ whole genome shotgun (WGS) entry which is preliminary data.</text>
</comment>
<reference evidence="1 2" key="1">
    <citation type="submission" date="2024-06" db="EMBL/GenBank/DDBJ databases">
        <title>The Natural Products Discovery Center: Release of the First 8490 Sequenced Strains for Exploring Actinobacteria Biosynthetic Diversity.</title>
        <authorList>
            <person name="Kalkreuter E."/>
            <person name="Kautsar S.A."/>
            <person name="Yang D."/>
            <person name="Bader C.D."/>
            <person name="Teijaro C.N."/>
            <person name="Fluegel L."/>
            <person name="Davis C.M."/>
            <person name="Simpson J.R."/>
            <person name="Lauterbach L."/>
            <person name="Steele A.D."/>
            <person name="Gui C."/>
            <person name="Meng S."/>
            <person name="Li G."/>
            <person name="Viehrig K."/>
            <person name="Ye F."/>
            <person name="Su P."/>
            <person name="Kiefer A.F."/>
            <person name="Nichols A."/>
            <person name="Cepeda A.J."/>
            <person name="Yan W."/>
            <person name="Fan B."/>
            <person name="Jiang Y."/>
            <person name="Adhikari A."/>
            <person name="Zheng C.-J."/>
            <person name="Schuster L."/>
            <person name="Cowan T.M."/>
            <person name="Smanski M.J."/>
            <person name="Chevrette M.G."/>
            <person name="De Carvalho L.P.S."/>
            <person name="Shen B."/>
        </authorList>
    </citation>
    <scope>NUCLEOTIDE SEQUENCE [LARGE SCALE GENOMIC DNA]</scope>
    <source>
        <strain evidence="1 2">NPDC050671</strain>
    </source>
</reference>
<accession>A0ABV3FGK9</accession>
<dbReference type="RefSeq" id="WP_357985522.1">
    <property type="nucleotide sequence ID" value="NZ_JBFAIH010000022.1"/>
</dbReference>
<organism evidence="1 2">
    <name type="scientific">Nocardia fusca</name>
    <dbReference type="NCBI Taxonomy" id="941183"/>
    <lineage>
        <taxon>Bacteria</taxon>
        <taxon>Bacillati</taxon>
        <taxon>Actinomycetota</taxon>
        <taxon>Actinomycetes</taxon>
        <taxon>Mycobacteriales</taxon>
        <taxon>Nocardiaceae</taxon>
        <taxon>Nocardia</taxon>
    </lineage>
</organism>
<dbReference type="Proteomes" id="UP001551658">
    <property type="component" value="Unassembled WGS sequence"/>
</dbReference>
<evidence type="ECO:0000313" key="2">
    <source>
        <dbReference type="Proteomes" id="UP001551658"/>
    </source>
</evidence>
<sequence length="146" mass="15935">MRITRLATSGSESGLVTDEAPRLSFALESDHPGEALAHACFRIADWETTTTKQVAINYTGPLAPHTDYPVRVTVTGTSGETAEATTSFRTGRLGGPWQGQWITDIGFEVPDKKSPVPMRFRYRFAAGIRCGAHGPKRPRWASTNSN</sequence>
<evidence type="ECO:0000313" key="1">
    <source>
        <dbReference type="EMBL" id="MEV0366851.1"/>
    </source>
</evidence>
<dbReference type="EMBL" id="JBFAIH010000022">
    <property type="protein sequence ID" value="MEV0366851.1"/>
    <property type="molecule type" value="Genomic_DNA"/>
</dbReference>
<name>A0ABV3FGK9_9NOCA</name>
<dbReference type="Pfam" id="PF25788">
    <property type="entry name" value="Ig_Rha78A_N"/>
    <property type="match status" value="1"/>
</dbReference>
<proteinExistence type="predicted"/>